<dbReference type="Proteomes" id="UP001447842">
    <property type="component" value="Chromosome"/>
</dbReference>
<dbReference type="InterPro" id="IPR051126">
    <property type="entry name" value="Thiosulfate_sulfurtransferase"/>
</dbReference>
<sequence length="290" mass="31635">MRNLMMLMALAVTLAAMEPVVTGEWLVKHAGDKNLVIVDVSAPEAYEEGHIPGARNASIELWRHGVGKHAEVRSAAELQAQMRRLGIGSDSKVVVYSHHLDNKDLLRATYVLWAMEYAGFKKSALLDGGLSAYTAAGGKLSDTATAEGSGDVTVATDAGMIATLDEVKASRGKVAMIDSRPAVFYFGAEKQGVLKRAGHISGAHSYFWRYNVTPNNRLKPKVELSAMLEEGLGLDKDAPLIVYCTGGLEASMNYFVVHRVLGFAQAKLYDASMKEWANRDDTPMRVFVWE</sequence>
<organism evidence="4 5">
    <name type="scientific">Sulfurimonas diazotrophicus</name>
    <dbReference type="NCBI Taxonomy" id="3131939"/>
    <lineage>
        <taxon>Bacteria</taxon>
        <taxon>Pseudomonadati</taxon>
        <taxon>Campylobacterota</taxon>
        <taxon>Epsilonproteobacteria</taxon>
        <taxon>Campylobacterales</taxon>
        <taxon>Sulfurimonadaceae</taxon>
        <taxon>Sulfurimonas</taxon>
    </lineage>
</organism>
<keyword evidence="5" id="KW-1185">Reference proteome</keyword>
<dbReference type="InterPro" id="IPR036873">
    <property type="entry name" value="Rhodanese-like_dom_sf"/>
</dbReference>
<feature type="domain" description="Rhodanese" evidence="3">
    <location>
        <begin position="170"/>
        <end position="285"/>
    </location>
</feature>
<evidence type="ECO:0000313" key="5">
    <source>
        <dbReference type="Proteomes" id="UP001447842"/>
    </source>
</evidence>
<protein>
    <submittedName>
        <fullName evidence="4">Rhodanese-like domain-containing protein</fullName>
    </submittedName>
</protein>
<evidence type="ECO:0000259" key="3">
    <source>
        <dbReference type="PROSITE" id="PS50206"/>
    </source>
</evidence>
<feature type="domain" description="Rhodanese" evidence="3">
    <location>
        <begin position="31"/>
        <end position="142"/>
    </location>
</feature>
<dbReference type="PROSITE" id="PS50206">
    <property type="entry name" value="RHODANESE_3"/>
    <property type="match status" value="2"/>
</dbReference>
<keyword evidence="2" id="KW-0732">Signal</keyword>
<dbReference type="CDD" id="cd01448">
    <property type="entry name" value="TST_Repeat_1"/>
    <property type="match status" value="1"/>
</dbReference>
<gene>
    <name evidence="4" type="ORF">WCY31_00530</name>
</gene>
<dbReference type="InterPro" id="IPR001763">
    <property type="entry name" value="Rhodanese-like_dom"/>
</dbReference>
<feature type="signal peptide" evidence="2">
    <location>
        <begin position="1"/>
        <end position="18"/>
    </location>
</feature>
<dbReference type="SUPFAM" id="SSF52821">
    <property type="entry name" value="Rhodanese/Cell cycle control phosphatase"/>
    <property type="match status" value="2"/>
</dbReference>
<feature type="chain" id="PRO_5046253087" evidence="2">
    <location>
        <begin position="19"/>
        <end position="290"/>
    </location>
</feature>
<keyword evidence="1" id="KW-0677">Repeat</keyword>
<evidence type="ECO:0000313" key="4">
    <source>
        <dbReference type="EMBL" id="XAU15202.1"/>
    </source>
</evidence>
<evidence type="ECO:0000256" key="2">
    <source>
        <dbReference type="SAM" id="SignalP"/>
    </source>
</evidence>
<name>A0ABZ3HCY9_9BACT</name>
<dbReference type="Pfam" id="PF00581">
    <property type="entry name" value="Rhodanese"/>
    <property type="match status" value="2"/>
</dbReference>
<dbReference type="RefSeq" id="WP_345972770.1">
    <property type="nucleotide sequence ID" value="NZ_CP147920.1"/>
</dbReference>
<reference evidence="4 5" key="1">
    <citation type="submission" date="2024-03" db="EMBL/GenBank/DDBJ databases">
        <title>Sulfurimonas sp. HSL3-1.</title>
        <authorList>
            <person name="Wang S."/>
        </authorList>
    </citation>
    <scope>NUCLEOTIDE SEQUENCE [LARGE SCALE GENOMIC DNA]</scope>
    <source>
        <strain evidence="4 5">HSL3-1</strain>
    </source>
</reference>
<dbReference type="Gene3D" id="3.40.250.10">
    <property type="entry name" value="Rhodanese-like domain"/>
    <property type="match status" value="2"/>
</dbReference>
<evidence type="ECO:0000256" key="1">
    <source>
        <dbReference type="ARBA" id="ARBA00022737"/>
    </source>
</evidence>
<dbReference type="EMBL" id="CP147920">
    <property type="protein sequence ID" value="XAU15202.1"/>
    <property type="molecule type" value="Genomic_DNA"/>
</dbReference>
<dbReference type="PANTHER" id="PTHR43855">
    <property type="entry name" value="THIOSULFATE SULFURTRANSFERASE"/>
    <property type="match status" value="1"/>
</dbReference>
<dbReference type="SMART" id="SM00450">
    <property type="entry name" value="RHOD"/>
    <property type="match status" value="2"/>
</dbReference>
<dbReference type="PANTHER" id="PTHR43855:SF1">
    <property type="entry name" value="THIOSULFATE SULFURTRANSFERASE"/>
    <property type="match status" value="1"/>
</dbReference>
<accession>A0ABZ3HCY9</accession>
<proteinExistence type="predicted"/>